<sequence>MHGDYKFAHACTLRRSPLLFQPFIHHRLPSFSSIIKDGTCANPYCGAQESRLQARRRRQCRRSLTSGNKKRQPSSPKREKKAACLPRSSD</sequence>
<reference evidence="2 3" key="1">
    <citation type="submission" date="2017-05" db="EMBL/GenBank/DDBJ databases">
        <title>Functional genome analysis of Paenibacillus pasadenensis strain R16: insights on endophytic life style and antifungal activity.</title>
        <authorList>
            <person name="Passera A."/>
            <person name="Marcolungo L."/>
            <person name="Casati P."/>
            <person name="Brasca M."/>
            <person name="Quaglino F."/>
            <person name="Delledonne M."/>
        </authorList>
    </citation>
    <scope>NUCLEOTIDE SEQUENCE [LARGE SCALE GENOMIC DNA]</scope>
    <source>
        <strain evidence="2 3">R16</strain>
    </source>
</reference>
<evidence type="ECO:0000313" key="2">
    <source>
        <dbReference type="EMBL" id="PLT46212.1"/>
    </source>
</evidence>
<organism evidence="2 3">
    <name type="scientific">Paenibacillus pasadenensis</name>
    <dbReference type="NCBI Taxonomy" id="217090"/>
    <lineage>
        <taxon>Bacteria</taxon>
        <taxon>Bacillati</taxon>
        <taxon>Bacillota</taxon>
        <taxon>Bacilli</taxon>
        <taxon>Bacillales</taxon>
        <taxon>Paenibacillaceae</taxon>
        <taxon>Paenibacillus</taxon>
    </lineage>
</organism>
<gene>
    <name evidence="2" type="ORF">B8V81_4643</name>
</gene>
<dbReference type="EMBL" id="NFEZ01000004">
    <property type="protein sequence ID" value="PLT46212.1"/>
    <property type="molecule type" value="Genomic_DNA"/>
</dbReference>
<protein>
    <submittedName>
        <fullName evidence="2">Uncharacterized protein</fullName>
    </submittedName>
</protein>
<proteinExistence type="predicted"/>
<name>A0A2N5N798_9BACL</name>
<keyword evidence="3" id="KW-1185">Reference proteome</keyword>
<evidence type="ECO:0000313" key="3">
    <source>
        <dbReference type="Proteomes" id="UP000234789"/>
    </source>
</evidence>
<feature type="region of interest" description="Disordered" evidence="1">
    <location>
        <begin position="56"/>
        <end position="90"/>
    </location>
</feature>
<evidence type="ECO:0000256" key="1">
    <source>
        <dbReference type="SAM" id="MobiDB-lite"/>
    </source>
</evidence>
<comment type="caution">
    <text evidence="2">The sequence shown here is derived from an EMBL/GenBank/DDBJ whole genome shotgun (WGS) entry which is preliminary data.</text>
</comment>
<accession>A0A2N5N798</accession>
<dbReference type="Proteomes" id="UP000234789">
    <property type="component" value="Unassembled WGS sequence"/>
</dbReference>
<dbReference type="AlphaFoldDB" id="A0A2N5N798"/>